<accession>A0A9P4K7X6</accession>
<dbReference type="AlphaFoldDB" id="A0A9P4K7X6"/>
<dbReference type="OrthoDB" id="674604at2759"/>
<dbReference type="PANTHER" id="PTHR10622:SF12">
    <property type="entry name" value="HET DOMAIN-CONTAINING PROTEIN"/>
    <property type="match status" value="1"/>
</dbReference>
<dbReference type="PANTHER" id="PTHR10622">
    <property type="entry name" value="HET DOMAIN-CONTAINING PROTEIN"/>
    <property type="match status" value="1"/>
</dbReference>
<reference evidence="2" key="1">
    <citation type="journal article" date="2020" name="Stud. Mycol.">
        <title>101 Dothideomycetes genomes: A test case for predicting lifestyles and emergence of pathogens.</title>
        <authorList>
            <person name="Haridas S."/>
            <person name="Albert R."/>
            <person name="Binder M."/>
            <person name="Bloem J."/>
            <person name="LaButti K."/>
            <person name="Salamov A."/>
            <person name="Andreopoulos B."/>
            <person name="Baker S."/>
            <person name="Barry K."/>
            <person name="Bills G."/>
            <person name="Bluhm B."/>
            <person name="Cannon C."/>
            <person name="Castanera R."/>
            <person name="Culley D."/>
            <person name="Daum C."/>
            <person name="Ezra D."/>
            <person name="Gonzalez J."/>
            <person name="Henrissat B."/>
            <person name="Kuo A."/>
            <person name="Liang C."/>
            <person name="Lipzen A."/>
            <person name="Lutzoni F."/>
            <person name="Magnuson J."/>
            <person name="Mondo S."/>
            <person name="Nolan M."/>
            <person name="Ohm R."/>
            <person name="Pangilinan J."/>
            <person name="Park H.-J."/>
            <person name="Ramirez L."/>
            <person name="Alfaro M."/>
            <person name="Sun H."/>
            <person name="Tritt A."/>
            <person name="Yoshinaga Y."/>
            <person name="Zwiers L.-H."/>
            <person name="Turgeon B."/>
            <person name="Goodwin S."/>
            <person name="Spatafora J."/>
            <person name="Crous P."/>
            <person name="Grigoriev I."/>
        </authorList>
    </citation>
    <scope>NUCLEOTIDE SEQUENCE [LARGE SCALE GENOMIC DNA]</scope>
    <source>
        <strain evidence="2">CBS 304.66</strain>
    </source>
</reference>
<evidence type="ECO:0000313" key="1">
    <source>
        <dbReference type="EMBL" id="KAF2262653.1"/>
    </source>
</evidence>
<organism evidence="1 2">
    <name type="scientific">Lojkania enalia</name>
    <dbReference type="NCBI Taxonomy" id="147567"/>
    <lineage>
        <taxon>Eukaryota</taxon>
        <taxon>Fungi</taxon>
        <taxon>Dikarya</taxon>
        <taxon>Ascomycota</taxon>
        <taxon>Pezizomycotina</taxon>
        <taxon>Dothideomycetes</taxon>
        <taxon>Pleosporomycetidae</taxon>
        <taxon>Pleosporales</taxon>
        <taxon>Pleosporales incertae sedis</taxon>
        <taxon>Lojkania</taxon>
    </lineage>
</organism>
<proteinExistence type="predicted"/>
<keyword evidence="2" id="KW-1185">Reference proteome</keyword>
<dbReference type="EMBL" id="ML986638">
    <property type="protein sequence ID" value="KAF2262653.1"/>
    <property type="molecule type" value="Genomic_DNA"/>
</dbReference>
<protein>
    <recommendedName>
        <fullName evidence="3">Heterokaryon incompatibility domain-containing protein</fullName>
    </recommendedName>
</protein>
<gene>
    <name evidence="1" type="ORF">CC78DRAFT_582421</name>
</gene>
<evidence type="ECO:0000313" key="2">
    <source>
        <dbReference type="Proteomes" id="UP000800093"/>
    </source>
</evidence>
<comment type="caution">
    <text evidence="1">The sequence shown here is derived from an EMBL/GenBank/DDBJ whole genome shotgun (WGS) entry which is preliminary data.</text>
</comment>
<name>A0A9P4K7X6_9PLEO</name>
<sequence>MRLLDSETLEFKVFNESCLPRYAILSHTWGDDEVSYEDMLWLQKLESIPENIRSNPLYRFILSTSGNFPCSQEAITERAGYAKIVETSKLTRDLNIKWFWLDTCCTIQTHHRRQCPTK</sequence>
<dbReference type="Proteomes" id="UP000800093">
    <property type="component" value="Unassembled WGS sequence"/>
</dbReference>
<evidence type="ECO:0008006" key="3">
    <source>
        <dbReference type="Google" id="ProtNLM"/>
    </source>
</evidence>